<dbReference type="EMBL" id="SPHZ02000010">
    <property type="protein sequence ID" value="KAF0894846.1"/>
    <property type="molecule type" value="Genomic_DNA"/>
</dbReference>
<comment type="caution">
    <text evidence="1">The sequence shown here is derived from an EMBL/GenBank/DDBJ whole genome shotgun (WGS) entry which is preliminary data.</text>
</comment>
<protein>
    <submittedName>
        <fullName evidence="1">Uncharacterized protein</fullName>
    </submittedName>
</protein>
<gene>
    <name evidence="1" type="ORF">E2562_004858</name>
</gene>
<dbReference type="AlphaFoldDB" id="A0A6G1C3W8"/>
<reference evidence="1 2" key="1">
    <citation type="submission" date="2019-11" db="EMBL/GenBank/DDBJ databases">
        <title>Whole genome sequence of Oryza granulata.</title>
        <authorList>
            <person name="Li W."/>
        </authorList>
    </citation>
    <scope>NUCLEOTIDE SEQUENCE [LARGE SCALE GENOMIC DNA]</scope>
    <source>
        <strain evidence="2">cv. Menghai</strain>
        <tissue evidence="1">Leaf</tissue>
    </source>
</reference>
<keyword evidence="2" id="KW-1185">Reference proteome</keyword>
<evidence type="ECO:0000313" key="2">
    <source>
        <dbReference type="Proteomes" id="UP000479710"/>
    </source>
</evidence>
<organism evidence="1 2">
    <name type="scientific">Oryza meyeriana var. granulata</name>
    <dbReference type="NCBI Taxonomy" id="110450"/>
    <lineage>
        <taxon>Eukaryota</taxon>
        <taxon>Viridiplantae</taxon>
        <taxon>Streptophyta</taxon>
        <taxon>Embryophyta</taxon>
        <taxon>Tracheophyta</taxon>
        <taxon>Spermatophyta</taxon>
        <taxon>Magnoliopsida</taxon>
        <taxon>Liliopsida</taxon>
        <taxon>Poales</taxon>
        <taxon>Poaceae</taxon>
        <taxon>BOP clade</taxon>
        <taxon>Oryzoideae</taxon>
        <taxon>Oryzeae</taxon>
        <taxon>Oryzinae</taxon>
        <taxon>Oryza</taxon>
        <taxon>Oryza meyeriana</taxon>
    </lineage>
</organism>
<name>A0A6G1C3W8_9ORYZ</name>
<proteinExistence type="predicted"/>
<accession>A0A6G1C3W8</accession>
<evidence type="ECO:0000313" key="1">
    <source>
        <dbReference type="EMBL" id="KAF0894846.1"/>
    </source>
</evidence>
<sequence length="66" mass="7666">MAWNQPCRRAVVDARQERVSIAAFHIATLGSTEVCYRYRNISMEDYVRLIVSSKIEGKNIFGHYED</sequence>
<dbReference type="Proteomes" id="UP000479710">
    <property type="component" value="Unassembled WGS sequence"/>
</dbReference>